<gene>
    <name evidence="1" type="ORF">DERYTH_LOCUS22142</name>
</gene>
<evidence type="ECO:0000313" key="1">
    <source>
        <dbReference type="EMBL" id="CAG8794812.1"/>
    </source>
</evidence>
<protein>
    <submittedName>
        <fullName evidence="1">12983_t:CDS:1</fullName>
    </submittedName>
</protein>
<organism evidence="1 2">
    <name type="scientific">Dentiscutata erythropus</name>
    <dbReference type="NCBI Taxonomy" id="1348616"/>
    <lineage>
        <taxon>Eukaryota</taxon>
        <taxon>Fungi</taxon>
        <taxon>Fungi incertae sedis</taxon>
        <taxon>Mucoromycota</taxon>
        <taxon>Glomeromycotina</taxon>
        <taxon>Glomeromycetes</taxon>
        <taxon>Diversisporales</taxon>
        <taxon>Gigasporaceae</taxon>
        <taxon>Dentiscutata</taxon>
    </lineage>
</organism>
<name>A0A9N9JUY9_9GLOM</name>
<reference evidence="1" key="1">
    <citation type="submission" date="2021-06" db="EMBL/GenBank/DDBJ databases">
        <authorList>
            <person name="Kallberg Y."/>
            <person name="Tangrot J."/>
            <person name="Rosling A."/>
        </authorList>
    </citation>
    <scope>NUCLEOTIDE SEQUENCE</scope>
    <source>
        <strain evidence="1">MA453B</strain>
    </source>
</reference>
<sequence>SYEDKFISPIATGNISPYTSSHSPLTSLSGQSSQYIVSNDVNSVDNSPYSHYLTPILINPLNILYLTNQLSILIFPLTNGSPQVNDFPLYAILDNSEINPQKF</sequence>
<dbReference type="AlphaFoldDB" id="A0A9N9JUY9"/>
<dbReference type="OrthoDB" id="10575785at2759"/>
<proteinExistence type="predicted"/>
<evidence type="ECO:0000313" key="2">
    <source>
        <dbReference type="Proteomes" id="UP000789405"/>
    </source>
</evidence>
<dbReference type="EMBL" id="CAJVPY010029941">
    <property type="protein sequence ID" value="CAG8794812.1"/>
    <property type="molecule type" value="Genomic_DNA"/>
</dbReference>
<dbReference type="Proteomes" id="UP000789405">
    <property type="component" value="Unassembled WGS sequence"/>
</dbReference>
<feature type="non-terminal residue" evidence="1">
    <location>
        <position position="1"/>
    </location>
</feature>
<comment type="caution">
    <text evidence="1">The sequence shown here is derived from an EMBL/GenBank/DDBJ whole genome shotgun (WGS) entry which is preliminary data.</text>
</comment>
<keyword evidence="2" id="KW-1185">Reference proteome</keyword>
<accession>A0A9N9JUY9</accession>